<evidence type="ECO:0000256" key="10">
    <source>
        <dbReference type="ARBA" id="ARBA00022989"/>
    </source>
</evidence>
<dbReference type="Gene3D" id="3.40.50.300">
    <property type="entry name" value="P-loop containing nucleotide triphosphate hydrolases"/>
    <property type="match status" value="2"/>
</dbReference>
<evidence type="ECO:0000313" key="18">
    <source>
        <dbReference type="EMBL" id="CAK9262845.1"/>
    </source>
</evidence>
<dbReference type="SUPFAM" id="SSF90123">
    <property type="entry name" value="ABC transporter transmembrane region"/>
    <property type="match status" value="2"/>
</dbReference>
<keyword evidence="9" id="KW-0067">ATP-binding</keyword>
<name>A0ABP0WBU7_9BRYO</name>
<organism evidence="18 19">
    <name type="scientific">Sphagnum jensenii</name>
    <dbReference type="NCBI Taxonomy" id="128206"/>
    <lineage>
        <taxon>Eukaryota</taxon>
        <taxon>Viridiplantae</taxon>
        <taxon>Streptophyta</taxon>
        <taxon>Embryophyta</taxon>
        <taxon>Bryophyta</taxon>
        <taxon>Sphagnophytina</taxon>
        <taxon>Sphagnopsida</taxon>
        <taxon>Sphagnales</taxon>
        <taxon>Sphagnaceae</taxon>
        <taxon>Sphagnum</taxon>
    </lineage>
</organism>
<dbReference type="CDD" id="cd09441">
    <property type="entry name" value="LIM2_SF3"/>
    <property type="match status" value="1"/>
</dbReference>
<reference evidence="18" key="1">
    <citation type="submission" date="2024-02" db="EMBL/GenBank/DDBJ databases">
        <authorList>
            <consortium name="ELIXIR-Norway"/>
            <consortium name="Elixir Norway"/>
        </authorList>
    </citation>
    <scope>NUCLEOTIDE SEQUENCE</scope>
</reference>
<keyword evidence="6" id="KW-0677">Repeat</keyword>
<evidence type="ECO:0000259" key="15">
    <source>
        <dbReference type="PROSITE" id="PS50023"/>
    </source>
</evidence>
<accession>A0ABP0WBU7</accession>
<dbReference type="InterPro" id="IPR001781">
    <property type="entry name" value="Znf_LIM"/>
</dbReference>
<feature type="region of interest" description="Disordered" evidence="13">
    <location>
        <begin position="183"/>
        <end position="237"/>
    </location>
</feature>
<keyword evidence="12" id="KW-0440">LIM domain</keyword>
<evidence type="ECO:0000256" key="9">
    <source>
        <dbReference type="ARBA" id="ARBA00022840"/>
    </source>
</evidence>
<keyword evidence="10 14" id="KW-1133">Transmembrane helix</keyword>
<feature type="transmembrane region" description="Helical" evidence="14">
    <location>
        <begin position="414"/>
        <end position="433"/>
    </location>
</feature>
<dbReference type="InterPro" id="IPR027417">
    <property type="entry name" value="P-loop_NTPase"/>
</dbReference>
<feature type="transmembrane region" description="Helical" evidence="14">
    <location>
        <begin position="1164"/>
        <end position="1185"/>
    </location>
</feature>
<feature type="transmembrane region" description="Helical" evidence="14">
    <location>
        <begin position="259"/>
        <end position="283"/>
    </location>
</feature>
<sequence length="1474" mass="160188">MAFSGTQQKCKACEKTVYLVEQLTADGVIYHKSCFRCNHCKGTLKLGNYASLEGVLYCRPHFEQLLKTTGSFEKSFDNKTGTEGLYTCSWLTALFRCKNKAPTKASLMFSGTQEKCVACNKTVYPIEKTSVEGLPYHKNCFKCVHGGCTISPSNYAALEGRLYCKHHYSQLFKEKGNYSQFNKTPALKPTGSNDMKDHHNGGSSSSREEEEEEAEEGKGKRRKKKKEKESSKAAAAAAAAPPPSVPYYKLFSFADGYDFLLMFLGATGACVHGVAIPIFFVFFGKLINAFGQYYADPEKMSAEVAKNALYFLYLAIVVLISAWLEVACWMQTGERQSARMRISYLQAMLSQDVGFFDTDCTTGEIVSRISSDTLLVQDAISEKAGNYLHYMARFFAGFAVGFSSVWQLTLVTLAVVPLIALAGGAYAVVMIGITSKSQKAYSNAGEIAEEAIAQIRTVYSFVGESKAVRAYKRALETTLKLGKRAGLAKGLGVGCTYGLLFGAWALLLWYASTLVLSKVTNGGQAFTTILNVIISGIALGQAAPNLTTFGKGKAAGYNILEMISRKPLVDRNTDGAILCQVRGQIQLQNVWFSYPSRKDIPVFQNFCLTIPAGKMAAIVGGSGSGKSTVVSLIERFYDPCSGEVLLDGFNIKNLELQWLREQIGLVNQEPALFATSILENILYGKDCATMEEIQEAAKAANAHAFIASLPDGYDTQVGERGVQLSGGQKQRVAIARAMLRNPSILLLDEATSALDSGSEQIVQEALNKVMVGRTTVIIAHRLSTIQNAHMIAVVQHGVVVETGTHEELIVKGETGVYFQLVKLQEAAGLNKLMERLSFKLSESLRRVGSFRSIGHDPEADSCLGVEYEASSELASMAYPAAPSMWRLMKLNSPEWPYALLGSLGAIMAGCETPLFALAISHMLVTFYSPNASFVHHEVARICFIFAAATVVTVGIYVLQHFFFGLTGERLTMRVRELMFQSILQQEVGWFDDEANNSSLLATRLATDATMVRAAVGDRMSTILQNLALVITAFCIAFYLQWRVAAVILGTFPLLISAAVGEQLFLKGFGGDLSKAYGRASMVAGEAVGNIRTVAAFCAEEKVLDLFMRELEEPNKQMVMRGQLSGFGYGLSQFCMYSSYGLALWYASTLVREGKAQFGDVLKTFMVLIITAFGVAETLALAPDIVKGSKALSSIFVILDRQTAINPDNPVAEEVTSASGDIELRHVDFAYPARPDVQLFTDFSLKVKGGRSLALVGASGSGKSSVIALIARFYDPLAGKVMINGKDIRNMKLKSLRRHIGLVSQEPSLFACTIYENIVYGRDGATESEVIEAAKAANAHSFISGLPDGYQTEVGERGVQLSGGQKQRVAIARAVLKDPAILLLDEATSALDAQSEKVVQEALDRLMLGRTTVVVAHRLSTIRNTHSIAVIHDGQIVEQGSHQTLMSKVGGTYAQLISLQQHTGKKATSTPTSLS</sequence>
<dbReference type="SMART" id="SM00132">
    <property type="entry name" value="LIM"/>
    <property type="match status" value="2"/>
</dbReference>
<dbReference type="Gene3D" id="1.20.1560.10">
    <property type="entry name" value="ABC transporter type 1, transmembrane domain"/>
    <property type="match status" value="1"/>
</dbReference>
<evidence type="ECO:0000256" key="5">
    <source>
        <dbReference type="ARBA" id="ARBA00022723"/>
    </source>
</evidence>
<dbReference type="InterPro" id="IPR003593">
    <property type="entry name" value="AAA+_ATPase"/>
</dbReference>
<dbReference type="PANTHER" id="PTHR43394:SF11">
    <property type="entry name" value="ATP-BINDING CASSETTE TRANSPORTER"/>
    <property type="match status" value="1"/>
</dbReference>
<keyword evidence="5 12" id="KW-0479">Metal-binding</keyword>
<evidence type="ECO:0000256" key="7">
    <source>
        <dbReference type="ARBA" id="ARBA00022741"/>
    </source>
</evidence>
<keyword evidence="4 14" id="KW-0812">Transmembrane</keyword>
<dbReference type="Gene3D" id="2.10.110.10">
    <property type="entry name" value="Cysteine Rich Protein"/>
    <property type="match status" value="2"/>
</dbReference>
<dbReference type="CDD" id="cd18577">
    <property type="entry name" value="ABC_6TM_Pgp_ABCB1_D1_like"/>
    <property type="match status" value="1"/>
</dbReference>
<feature type="domain" description="ABC transporter" evidence="16">
    <location>
        <begin position="1223"/>
        <end position="1457"/>
    </location>
</feature>
<evidence type="ECO:0000259" key="16">
    <source>
        <dbReference type="PROSITE" id="PS50893"/>
    </source>
</evidence>
<dbReference type="InterPro" id="IPR017871">
    <property type="entry name" value="ABC_transporter-like_CS"/>
</dbReference>
<feature type="domain" description="LIM zinc-binding" evidence="15">
    <location>
        <begin position="8"/>
        <end position="68"/>
    </location>
</feature>
<dbReference type="PANTHER" id="PTHR43394">
    <property type="entry name" value="ATP-DEPENDENT PERMEASE MDL1, MITOCHONDRIAL"/>
    <property type="match status" value="1"/>
</dbReference>
<dbReference type="EMBL" id="OZ020110">
    <property type="protein sequence ID" value="CAK9262845.1"/>
    <property type="molecule type" value="Genomic_DNA"/>
</dbReference>
<keyword evidence="3" id="KW-0813">Transport</keyword>
<evidence type="ECO:0000256" key="2">
    <source>
        <dbReference type="ARBA" id="ARBA00007577"/>
    </source>
</evidence>
<evidence type="ECO:0000256" key="11">
    <source>
        <dbReference type="ARBA" id="ARBA00023136"/>
    </source>
</evidence>
<dbReference type="InterPro" id="IPR036640">
    <property type="entry name" value="ABC1_TM_sf"/>
</dbReference>
<feature type="domain" description="ABC transporter" evidence="16">
    <location>
        <begin position="585"/>
        <end position="821"/>
    </location>
</feature>
<keyword evidence="19" id="KW-1185">Reference proteome</keyword>
<feature type="domain" description="ABC transmembrane type-1" evidence="17">
    <location>
        <begin position="899"/>
        <end position="1186"/>
    </location>
</feature>
<evidence type="ECO:0000313" key="19">
    <source>
        <dbReference type="Proteomes" id="UP001497444"/>
    </source>
</evidence>
<dbReference type="SUPFAM" id="SSF57716">
    <property type="entry name" value="Glucocorticoid receptor-like (DNA-binding domain)"/>
    <property type="match status" value="4"/>
</dbReference>
<gene>
    <name evidence="18" type="ORF">CSSPJE1EN1_LOCUS8323</name>
</gene>
<feature type="transmembrane region" description="Helical" evidence="14">
    <location>
        <begin position="938"/>
        <end position="965"/>
    </location>
</feature>
<comment type="subcellular location">
    <subcellularLocation>
        <location evidence="1">Membrane</location>
        <topology evidence="1">Multi-pass membrane protein</topology>
    </subcellularLocation>
</comment>
<dbReference type="Proteomes" id="UP001497444">
    <property type="component" value="Chromosome 15"/>
</dbReference>
<feature type="transmembrane region" description="Helical" evidence="14">
    <location>
        <begin position="390"/>
        <end position="408"/>
    </location>
</feature>
<dbReference type="Pfam" id="PF00005">
    <property type="entry name" value="ABC_tran"/>
    <property type="match status" value="2"/>
</dbReference>
<keyword evidence="7" id="KW-0547">Nucleotide-binding</keyword>
<dbReference type="PROSITE" id="PS00478">
    <property type="entry name" value="LIM_DOMAIN_1"/>
    <property type="match status" value="1"/>
</dbReference>
<protein>
    <submittedName>
        <fullName evidence="18">Uncharacterized protein</fullName>
    </submittedName>
</protein>
<evidence type="ECO:0000256" key="12">
    <source>
        <dbReference type="PROSITE-ProRule" id="PRU00125"/>
    </source>
</evidence>
<dbReference type="PROSITE" id="PS50023">
    <property type="entry name" value="LIM_DOMAIN_2"/>
    <property type="match status" value="2"/>
</dbReference>
<evidence type="ECO:0000256" key="1">
    <source>
        <dbReference type="ARBA" id="ARBA00004141"/>
    </source>
</evidence>
<dbReference type="CDD" id="cd03249">
    <property type="entry name" value="ABC_MTABC3_MDL1_MDL2"/>
    <property type="match status" value="2"/>
</dbReference>
<dbReference type="PROSITE" id="PS50929">
    <property type="entry name" value="ABC_TM1F"/>
    <property type="match status" value="2"/>
</dbReference>
<dbReference type="PROSITE" id="PS00211">
    <property type="entry name" value="ABC_TRANSPORTER_1"/>
    <property type="match status" value="2"/>
</dbReference>
<dbReference type="InterPro" id="IPR039421">
    <property type="entry name" value="Type_1_exporter"/>
</dbReference>
<feature type="transmembrane region" description="Helical" evidence="14">
    <location>
        <begin position="1022"/>
        <end position="1039"/>
    </location>
</feature>
<feature type="transmembrane region" description="Helical" evidence="14">
    <location>
        <begin position="1125"/>
        <end position="1144"/>
    </location>
</feature>
<dbReference type="CDD" id="cd09440">
    <property type="entry name" value="LIM1_SF3"/>
    <property type="match status" value="1"/>
</dbReference>
<dbReference type="PROSITE" id="PS50893">
    <property type="entry name" value="ABC_TRANSPORTER_2"/>
    <property type="match status" value="2"/>
</dbReference>
<dbReference type="CDD" id="cd18578">
    <property type="entry name" value="ABC_6TM_Pgp_ABCB1_D2_like"/>
    <property type="match status" value="1"/>
</dbReference>
<feature type="domain" description="LIM zinc-binding" evidence="15">
    <location>
        <begin position="114"/>
        <end position="174"/>
    </location>
</feature>
<dbReference type="Pfam" id="PF00664">
    <property type="entry name" value="ABC_membrane"/>
    <property type="match status" value="2"/>
</dbReference>
<keyword evidence="11 14" id="KW-0472">Membrane</keyword>
<evidence type="ECO:0000256" key="6">
    <source>
        <dbReference type="ARBA" id="ARBA00022737"/>
    </source>
</evidence>
<feature type="transmembrane region" description="Helical" evidence="14">
    <location>
        <begin position="310"/>
        <end position="330"/>
    </location>
</feature>
<feature type="transmembrane region" description="Helical" evidence="14">
    <location>
        <begin position="490"/>
        <end position="511"/>
    </location>
</feature>
<dbReference type="SUPFAM" id="SSF52540">
    <property type="entry name" value="P-loop containing nucleoside triphosphate hydrolases"/>
    <property type="match status" value="2"/>
</dbReference>
<evidence type="ECO:0000259" key="17">
    <source>
        <dbReference type="PROSITE" id="PS50929"/>
    </source>
</evidence>
<feature type="transmembrane region" description="Helical" evidence="14">
    <location>
        <begin position="523"/>
        <end position="543"/>
    </location>
</feature>
<feature type="domain" description="ABC transmembrane type-1" evidence="17">
    <location>
        <begin position="263"/>
        <end position="551"/>
    </location>
</feature>
<dbReference type="SMART" id="SM00382">
    <property type="entry name" value="AAA"/>
    <property type="match status" value="2"/>
</dbReference>
<dbReference type="InterPro" id="IPR011527">
    <property type="entry name" value="ABC1_TM_dom"/>
</dbReference>
<dbReference type="InterPro" id="IPR003439">
    <property type="entry name" value="ABC_transporter-like_ATP-bd"/>
</dbReference>
<proteinExistence type="inferred from homology"/>
<evidence type="ECO:0000256" key="13">
    <source>
        <dbReference type="SAM" id="MobiDB-lite"/>
    </source>
</evidence>
<evidence type="ECO:0000256" key="14">
    <source>
        <dbReference type="SAM" id="Phobius"/>
    </source>
</evidence>
<comment type="similarity">
    <text evidence="2">Belongs to the ABC transporter superfamily. ABCB family. Multidrug resistance exporter (TC 3.A.1.201) subfamily.</text>
</comment>
<evidence type="ECO:0000256" key="8">
    <source>
        <dbReference type="ARBA" id="ARBA00022833"/>
    </source>
</evidence>
<dbReference type="Pfam" id="PF00412">
    <property type="entry name" value="LIM"/>
    <property type="match status" value="2"/>
</dbReference>
<keyword evidence="8 12" id="KW-0862">Zinc</keyword>
<evidence type="ECO:0000256" key="3">
    <source>
        <dbReference type="ARBA" id="ARBA00022448"/>
    </source>
</evidence>
<feature type="transmembrane region" description="Helical" evidence="14">
    <location>
        <begin position="895"/>
        <end position="918"/>
    </location>
</feature>
<evidence type="ECO:0000256" key="4">
    <source>
        <dbReference type="ARBA" id="ARBA00022692"/>
    </source>
</evidence>